<organism evidence="6">
    <name type="scientific">Melampsora larici-populina (strain 98AG31 / pathotype 3-4-7)</name>
    <name type="common">Poplar leaf rust fungus</name>
    <dbReference type="NCBI Taxonomy" id="747676"/>
    <lineage>
        <taxon>Eukaryota</taxon>
        <taxon>Fungi</taxon>
        <taxon>Dikarya</taxon>
        <taxon>Basidiomycota</taxon>
        <taxon>Pucciniomycotina</taxon>
        <taxon>Pucciniomycetes</taxon>
        <taxon>Pucciniales</taxon>
        <taxon>Melampsoraceae</taxon>
        <taxon>Melampsora</taxon>
    </lineage>
</organism>
<feature type="region of interest" description="Disordered" evidence="2">
    <location>
        <begin position="77"/>
        <end position="130"/>
    </location>
</feature>
<dbReference type="Proteomes" id="UP000001072">
    <property type="component" value="Unassembled WGS sequence"/>
</dbReference>
<dbReference type="OrthoDB" id="2503714at2759"/>
<evidence type="ECO:0000256" key="3">
    <source>
        <dbReference type="SAM" id="Phobius"/>
    </source>
</evidence>
<dbReference type="AlphaFoldDB" id="F4RX43"/>
<dbReference type="InterPro" id="IPR007219">
    <property type="entry name" value="XnlR_reg_dom"/>
</dbReference>
<dbReference type="Pfam" id="PF04082">
    <property type="entry name" value="Fungal_trans"/>
    <property type="match status" value="1"/>
</dbReference>
<proteinExistence type="predicted"/>
<protein>
    <recommendedName>
        <fullName evidence="4">Xylanolytic transcriptional activator regulatory domain-containing protein</fullName>
    </recommendedName>
</protein>
<dbReference type="PANTHER" id="PTHR46910">
    <property type="entry name" value="TRANSCRIPTION FACTOR PDR1"/>
    <property type="match status" value="1"/>
</dbReference>
<keyword evidence="3" id="KW-1133">Transmembrane helix</keyword>
<dbReference type="STRING" id="747676.F4RX43"/>
<evidence type="ECO:0000313" key="6">
    <source>
        <dbReference type="Proteomes" id="UP000001072"/>
    </source>
</evidence>
<dbReference type="HOGENOM" id="CLU_900405_0_0_1"/>
<feature type="compositionally biased region" description="Polar residues" evidence="2">
    <location>
        <begin position="89"/>
        <end position="130"/>
    </location>
</feature>
<dbReference type="KEGG" id="mlr:MELLADRAFT_65893"/>
<evidence type="ECO:0000256" key="2">
    <source>
        <dbReference type="SAM" id="MobiDB-lite"/>
    </source>
</evidence>
<accession>F4RX43</accession>
<evidence type="ECO:0000313" key="5">
    <source>
        <dbReference type="EMBL" id="EGG03050.1"/>
    </source>
</evidence>
<dbReference type="RefSeq" id="XP_007413843.1">
    <property type="nucleotide sequence ID" value="XM_007413781.1"/>
</dbReference>
<dbReference type="GO" id="GO:0003700">
    <property type="term" value="F:DNA-binding transcription factor activity"/>
    <property type="evidence" value="ECO:0007669"/>
    <property type="project" value="InterPro"/>
</dbReference>
<evidence type="ECO:0000256" key="1">
    <source>
        <dbReference type="ARBA" id="ARBA00023242"/>
    </source>
</evidence>
<evidence type="ECO:0000259" key="4">
    <source>
        <dbReference type="Pfam" id="PF04082"/>
    </source>
</evidence>
<gene>
    <name evidence="5" type="ORF">MELLADRAFT_65893</name>
</gene>
<dbReference type="GO" id="GO:0008270">
    <property type="term" value="F:zinc ion binding"/>
    <property type="evidence" value="ECO:0007669"/>
    <property type="project" value="InterPro"/>
</dbReference>
<keyword evidence="3" id="KW-0812">Transmembrane</keyword>
<keyword evidence="1" id="KW-0539">Nucleus</keyword>
<dbReference type="GO" id="GO:0006351">
    <property type="term" value="P:DNA-templated transcription"/>
    <property type="evidence" value="ECO:0007669"/>
    <property type="project" value="InterPro"/>
</dbReference>
<dbReference type="CDD" id="cd12148">
    <property type="entry name" value="fungal_TF_MHR"/>
    <property type="match status" value="1"/>
</dbReference>
<name>F4RX43_MELLP</name>
<sequence length="309" mass="34262">MINPPRARLVDRLLGRCGAKVVMLICRLFFDNGSDITQLNMRIKSLEKVLGVLAPDIDLSVLPRSTKQAQAIIDSLKKPDCHPPEASTRRLTSADATSVSQSIQTYDPLSQPNTNTLLTPKGQADTSSGTKNCKQDDVTCSVFERCTQLHHLRHAANDQLYPPDGLAESLIELYFQCVHPHECILHKGEFIRHYSQGLAQQDYSFRALCYAVFAAASRFSSDDRVTSPKEGNSGERQTAGALYGAASGFFITPMTLPCTLFDLQAMAVLSYFLIGSCSPMTAWFSVQLFLRRGMRAHLIRSCGFILMYQ</sequence>
<dbReference type="VEuPathDB" id="FungiDB:MELLADRAFT_65893"/>
<keyword evidence="3" id="KW-0472">Membrane</keyword>
<dbReference type="InParanoid" id="F4RX43"/>
<dbReference type="PANTHER" id="PTHR46910:SF1">
    <property type="entry name" value="MISCELLANEOUS ZN(II)2CYS6 TRANSCRIPTION FACTOR (EUROFUNG)-RELATED"/>
    <property type="match status" value="1"/>
</dbReference>
<keyword evidence="6" id="KW-1185">Reference proteome</keyword>
<feature type="transmembrane region" description="Helical" evidence="3">
    <location>
        <begin position="268"/>
        <end position="290"/>
    </location>
</feature>
<dbReference type="EMBL" id="GL883127">
    <property type="protein sequence ID" value="EGG03050.1"/>
    <property type="molecule type" value="Genomic_DNA"/>
</dbReference>
<dbReference type="GeneID" id="18930517"/>
<dbReference type="GO" id="GO:0003677">
    <property type="term" value="F:DNA binding"/>
    <property type="evidence" value="ECO:0007669"/>
    <property type="project" value="InterPro"/>
</dbReference>
<feature type="domain" description="Xylanolytic transcriptional activator regulatory" evidence="4">
    <location>
        <begin position="171"/>
        <end position="291"/>
    </location>
</feature>
<dbReference type="InterPro" id="IPR050987">
    <property type="entry name" value="AtrR-like"/>
</dbReference>
<reference evidence="6" key="1">
    <citation type="journal article" date="2011" name="Proc. Natl. Acad. Sci. U.S.A.">
        <title>Obligate biotrophy features unraveled by the genomic analysis of rust fungi.</title>
        <authorList>
            <person name="Duplessis S."/>
            <person name="Cuomo C.A."/>
            <person name="Lin Y.-C."/>
            <person name="Aerts A."/>
            <person name="Tisserant E."/>
            <person name="Veneault-Fourrey C."/>
            <person name="Joly D.L."/>
            <person name="Hacquard S."/>
            <person name="Amselem J."/>
            <person name="Cantarel B.L."/>
            <person name="Chiu R."/>
            <person name="Coutinho P.M."/>
            <person name="Feau N."/>
            <person name="Field M."/>
            <person name="Frey P."/>
            <person name="Gelhaye E."/>
            <person name="Goldberg J."/>
            <person name="Grabherr M.G."/>
            <person name="Kodira C.D."/>
            <person name="Kohler A."/>
            <person name="Kuees U."/>
            <person name="Lindquist E.A."/>
            <person name="Lucas S.M."/>
            <person name="Mago R."/>
            <person name="Mauceli E."/>
            <person name="Morin E."/>
            <person name="Murat C."/>
            <person name="Pangilinan J.L."/>
            <person name="Park R."/>
            <person name="Pearson M."/>
            <person name="Quesneville H."/>
            <person name="Rouhier N."/>
            <person name="Sakthikumar S."/>
            <person name="Salamov A.A."/>
            <person name="Schmutz J."/>
            <person name="Selles B."/>
            <person name="Shapiro H."/>
            <person name="Tanguay P."/>
            <person name="Tuskan G.A."/>
            <person name="Henrissat B."/>
            <person name="Van de Peer Y."/>
            <person name="Rouze P."/>
            <person name="Ellis J.G."/>
            <person name="Dodds P.N."/>
            <person name="Schein J.E."/>
            <person name="Zhong S."/>
            <person name="Hamelin R.C."/>
            <person name="Grigoriev I.V."/>
            <person name="Szabo L.J."/>
            <person name="Martin F."/>
        </authorList>
    </citation>
    <scope>NUCLEOTIDE SEQUENCE [LARGE SCALE GENOMIC DNA]</scope>
    <source>
        <strain evidence="6">98AG31 / pathotype 3-4-7</strain>
    </source>
</reference>